<gene>
    <name evidence="1" type="ORF">KIL84_006581</name>
</gene>
<protein>
    <submittedName>
        <fullName evidence="1">Uncharacterized protein</fullName>
    </submittedName>
</protein>
<dbReference type="EMBL" id="JAHDVG010000483">
    <property type="protein sequence ID" value="KAH1170963.1"/>
    <property type="molecule type" value="Genomic_DNA"/>
</dbReference>
<evidence type="ECO:0000313" key="1">
    <source>
        <dbReference type="EMBL" id="KAH1170963.1"/>
    </source>
</evidence>
<evidence type="ECO:0000313" key="2">
    <source>
        <dbReference type="Proteomes" id="UP000827986"/>
    </source>
</evidence>
<reference evidence="1" key="1">
    <citation type="submission" date="2021-09" db="EMBL/GenBank/DDBJ databases">
        <title>The genome of Mauremys mutica provides insights into the evolution of semi-aquatic lifestyle.</title>
        <authorList>
            <person name="Gong S."/>
            <person name="Gao Y."/>
        </authorList>
    </citation>
    <scope>NUCLEOTIDE SEQUENCE</scope>
    <source>
        <strain evidence="1">MM-2020</strain>
        <tissue evidence="1">Muscle</tissue>
    </source>
</reference>
<keyword evidence="2" id="KW-1185">Reference proteome</keyword>
<accession>A0A9D3X117</accession>
<name>A0A9D3X117_9SAUR</name>
<dbReference type="Proteomes" id="UP000827986">
    <property type="component" value="Unassembled WGS sequence"/>
</dbReference>
<sequence>MRDQKRKRERKIFTMSVNKCQESRKCSASQFLIHLSPITAMQQCFVGLPHPHNDHWVVCRRETSTIGRVLVYPPLPSYCLSDNEEGQVSRLSILYFSEETSKMELSPTEVLRS</sequence>
<comment type="caution">
    <text evidence="1">The sequence shown here is derived from an EMBL/GenBank/DDBJ whole genome shotgun (WGS) entry which is preliminary data.</text>
</comment>
<proteinExistence type="predicted"/>
<dbReference type="AlphaFoldDB" id="A0A9D3X117"/>
<organism evidence="1 2">
    <name type="scientific">Mauremys mutica</name>
    <name type="common">yellowpond turtle</name>
    <dbReference type="NCBI Taxonomy" id="74926"/>
    <lineage>
        <taxon>Eukaryota</taxon>
        <taxon>Metazoa</taxon>
        <taxon>Chordata</taxon>
        <taxon>Craniata</taxon>
        <taxon>Vertebrata</taxon>
        <taxon>Euteleostomi</taxon>
        <taxon>Archelosauria</taxon>
        <taxon>Testudinata</taxon>
        <taxon>Testudines</taxon>
        <taxon>Cryptodira</taxon>
        <taxon>Durocryptodira</taxon>
        <taxon>Testudinoidea</taxon>
        <taxon>Geoemydidae</taxon>
        <taxon>Geoemydinae</taxon>
        <taxon>Mauremys</taxon>
    </lineage>
</organism>